<dbReference type="InterPro" id="IPR011990">
    <property type="entry name" value="TPR-like_helical_dom_sf"/>
</dbReference>
<dbReference type="AlphaFoldDB" id="A0A1L0CI77"/>
<keyword evidence="4" id="KW-1185">Reference proteome</keyword>
<evidence type="ECO:0000313" key="4">
    <source>
        <dbReference type="Proteomes" id="UP000183365"/>
    </source>
</evidence>
<dbReference type="Gene3D" id="1.25.40.10">
    <property type="entry name" value="Tetratricopeptide repeat domain"/>
    <property type="match status" value="1"/>
</dbReference>
<dbReference type="EMBL" id="FQNF01000003">
    <property type="protein sequence ID" value="SGZ38001.1"/>
    <property type="molecule type" value="Genomic_DNA"/>
</dbReference>
<sequence length="704" mass="82023">MDLISLSLQRNCLLVPKNAPLFVKYDSSRHETQYPYFKLLDDLEYQIVTNIEMCNEYNLQHYSEFLYTRLIENNFLKGSTTLSDLEWSFYDRVFCLYVISLFHLKKYSQIIAQVLPLYIAHFVNSESNSIDITSSMYTSTILHYSTLSLKNITKVKSELSIFHCTDQFFLMICFFQENLAAKELVSKNCLQFTYSELNSLCPEDIRAINSKLKNDTQLFGTPDISSYLYSLSEFSNQLKLKLPSSSLNYVADKSDSFFLLSLSLLFNPHNLAALEVKYQMENEYDFHLNINAQGKYSDILDTNMSTYLPNKEKSHLLQWDIDYLVHNVSRVYSEFYKNNFYGCKELMDSPDFVGFFYSENKSPKDDNFMKTKHHNNLNLAYYYLKSLVEVYEFEAAFEFANKVFDFSNNDIPIIDFDYNGSMIDYATETYNLISVLTWQCYKTTGDLKYLLYLKDLLLFFSQRKATGKVYSMIALGLMYSCLDQTDKSIELLEKAVLKHPRYLYTYYLLGNEYMVKEEFREAIKMFFMVQSKGYSTYKVHYSLGVAYLMLGEYRESILHLARGLQCNRVNIVLLSTYGIVLEKVGKQEEMLRYFELVLELYDDFGKLSNATTSNVFRENYVNMALYKLAFHKFASQQDVKGALSLLSRFDKAGMSSGVGKYDSTLINIYSLLEEIYKHLGDHRTSNAFANKVLSLESVNQGSKL</sequence>
<dbReference type="SUPFAM" id="SSF48452">
    <property type="entry name" value="TPR-like"/>
    <property type="match status" value="1"/>
</dbReference>
<dbReference type="PANTHER" id="PTHR12558:SF13">
    <property type="entry name" value="CELL DIVISION CYCLE PROTEIN 27 HOMOLOG"/>
    <property type="match status" value="1"/>
</dbReference>
<reference evidence="4" key="1">
    <citation type="submission" date="2016-11" db="EMBL/GenBank/DDBJ databases">
        <authorList>
            <person name="Guldener U."/>
        </authorList>
    </citation>
    <scope>NUCLEOTIDE SEQUENCE [LARGE SCALE GENOMIC DNA]</scope>
</reference>
<evidence type="ECO:0000313" key="3">
    <source>
        <dbReference type="EMBL" id="SGZ38001.1"/>
    </source>
</evidence>
<gene>
    <name evidence="3" type="ORF">HGUI_00201</name>
</gene>
<dbReference type="SMART" id="SM00028">
    <property type="entry name" value="TPR"/>
    <property type="match status" value="4"/>
</dbReference>
<name>A0A1L0CI77_9ASCO</name>
<dbReference type="VEuPathDB" id="FungiDB:HGUI_00201"/>
<dbReference type="PANTHER" id="PTHR12558">
    <property type="entry name" value="CELL DIVISION CYCLE 16,23,27"/>
    <property type="match status" value="1"/>
</dbReference>
<organism evidence="3 4">
    <name type="scientific">Hanseniaspora guilliermondii</name>
    <dbReference type="NCBI Taxonomy" id="56406"/>
    <lineage>
        <taxon>Eukaryota</taxon>
        <taxon>Fungi</taxon>
        <taxon>Dikarya</taxon>
        <taxon>Ascomycota</taxon>
        <taxon>Saccharomycotina</taxon>
        <taxon>Saccharomycetes</taxon>
        <taxon>Saccharomycodales</taxon>
        <taxon>Saccharomycodaceae</taxon>
        <taxon>Hanseniaspora</taxon>
    </lineage>
</organism>
<accession>A0A1L0CI77</accession>
<evidence type="ECO:0000256" key="1">
    <source>
        <dbReference type="ARBA" id="ARBA00022803"/>
    </source>
</evidence>
<protein>
    <submittedName>
        <fullName evidence="3">Uncharacterized protein</fullName>
    </submittedName>
</protein>
<keyword evidence="1" id="KW-0802">TPR repeat</keyword>
<evidence type="ECO:0000256" key="2">
    <source>
        <dbReference type="ARBA" id="ARBA00038210"/>
    </source>
</evidence>
<dbReference type="OrthoDB" id="329563at2759"/>
<proteinExistence type="inferred from homology"/>
<comment type="similarity">
    <text evidence="2">Belongs to the APC3/CDC27 family.</text>
</comment>
<dbReference type="Proteomes" id="UP000183365">
    <property type="component" value="Unassembled WGS sequence"/>
</dbReference>
<dbReference type="GO" id="GO:0005680">
    <property type="term" value="C:anaphase-promoting complex"/>
    <property type="evidence" value="ECO:0007669"/>
    <property type="project" value="UniProtKB-ARBA"/>
</dbReference>
<dbReference type="InterPro" id="IPR019734">
    <property type="entry name" value="TPR_rpt"/>
</dbReference>